<dbReference type="PANTHER" id="PTHR30349:SF41">
    <property type="entry name" value="INTEGRASE_RECOMBINASE PROTEIN MJ0367-RELATED"/>
    <property type="match status" value="1"/>
</dbReference>
<protein>
    <submittedName>
        <fullName evidence="7">Tyrosine-type recombinase/integrase</fullName>
    </submittedName>
</protein>
<organism evidence="7 8">
    <name type="scientific">Haloterrigena alkaliphila</name>
    <dbReference type="NCBI Taxonomy" id="2816475"/>
    <lineage>
        <taxon>Archaea</taxon>
        <taxon>Methanobacteriati</taxon>
        <taxon>Methanobacteriota</taxon>
        <taxon>Stenosarchaea group</taxon>
        <taxon>Halobacteria</taxon>
        <taxon>Halobacteriales</taxon>
        <taxon>Natrialbaceae</taxon>
        <taxon>Haloterrigena</taxon>
    </lineage>
</organism>
<dbReference type="InterPro" id="IPR002104">
    <property type="entry name" value="Integrase_catalytic"/>
</dbReference>
<proteinExistence type="predicted"/>
<evidence type="ECO:0000259" key="5">
    <source>
        <dbReference type="PROSITE" id="PS51898"/>
    </source>
</evidence>
<dbReference type="SUPFAM" id="SSF56349">
    <property type="entry name" value="DNA breaking-rejoining enzymes"/>
    <property type="match status" value="1"/>
</dbReference>
<dbReference type="KEGG" id="hakz:J0X25_08680"/>
<name>A0A8A2VLG7_9EURY</name>
<feature type="domain" description="Tyr recombinase" evidence="5">
    <location>
        <begin position="115"/>
        <end position="330"/>
    </location>
</feature>
<dbReference type="InterPro" id="IPR044068">
    <property type="entry name" value="CB"/>
</dbReference>
<gene>
    <name evidence="7" type="ORF">J0X25_08680</name>
</gene>
<evidence type="ECO:0000256" key="2">
    <source>
        <dbReference type="ARBA" id="ARBA00023125"/>
    </source>
</evidence>
<dbReference type="Gene3D" id="1.10.443.10">
    <property type="entry name" value="Intergrase catalytic core"/>
    <property type="match status" value="1"/>
</dbReference>
<dbReference type="GO" id="GO:0006310">
    <property type="term" value="P:DNA recombination"/>
    <property type="evidence" value="ECO:0007669"/>
    <property type="project" value="UniProtKB-KW"/>
</dbReference>
<dbReference type="InterPro" id="IPR010998">
    <property type="entry name" value="Integrase_recombinase_N"/>
</dbReference>
<reference evidence="7 8" key="1">
    <citation type="submission" date="2021-03" db="EMBL/GenBank/DDBJ databases">
        <title>Haloterrigena longa sp. nov. and Haloterrigena limicola sp. nov., extremely halophilic archaea isolated from a salt lake.</title>
        <authorList>
            <person name="Henglin C."/>
        </authorList>
    </citation>
    <scope>NUCLEOTIDE SEQUENCE [LARGE SCALE GENOMIC DNA]</scope>
    <source>
        <strain evidence="7 8">KZCA68</strain>
    </source>
</reference>
<dbReference type="Proteomes" id="UP000663203">
    <property type="component" value="Chromosome"/>
</dbReference>
<dbReference type="InterPro" id="IPR011010">
    <property type="entry name" value="DNA_brk_join_enz"/>
</dbReference>
<evidence type="ECO:0000256" key="1">
    <source>
        <dbReference type="ARBA" id="ARBA00022908"/>
    </source>
</evidence>
<dbReference type="PANTHER" id="PTHR30349">
    <property type="entry name" value="PHAGE INTEGRASE-RELATED"/>
    <property type="match status" value="1"/>
</dbReference>
<accession>A0A8A2VLG7</accession>
<evidence type="ECO:0000313" key="8">
    <source>
        <dbReference type="Proteomes" id="UP000663203"/>
    </source>
</evidence>
<dbReference type="Gene3D" id="1.10.150.130">
    <property type="match status" value="1"/>
</dbReference>
<dbReference type="PROSITE" id="PS51898">
    <property type="entry name" value="TYR_RECOMBINASE"/>
    <property type="match status" value="1"/>
</dbReference>
<dbReference type="CDD" id="cd00397">
    <property type="entry name" value="DNA_BRE_C"/>
    <property type="match status" value="1"/>
</dbReference>
<feature type="domain" description="Core-binding (CB)" evidence="6">
    <location>
        <begin position="6"/>
        <end position="91"/>
    </location>
</feature>
<evidence type="ECO:0000313" key="7">
    <source>
        <dbReference type="EMBL" id="QSX01163.1"/>
    </source>
</evidence>
<dbReference type="Pfam" id="PF00589">
    <property type="entry name" value="Phage_integrase"/>
    <property type="match status" value="1"/>
</dbReference>
<dbReference type="GeneID" id="63187375"/>
<dbReference type="RefSeq" id="WP_207290877.1">
    <property type="nucleotide sequence ID" value="NZ_CP071462.1"/>
</dbReference>
<keyword evidence="1" id="KW-0229">DNA integration</keyword>
<dbReference type="InterPro" id="IPR013762">
    <property type="entry name" value="Integrase-like_cat_sf"/>
</dbReference>
<dbReference type="GO" id="GO:0003677">
    <property type="term" value="F:DNA binding"/>
    <property type="evidence" value="ECO:0007669"/>
    <property type="project" value="UniProtKB-UniRule"/>
</dbReference>
<keyword evidence="8" id="KW-1185">Reference proteome</keyword>
<keyword evidence="3" id="KW-0233">DNA recombination</keyword>
<dbReference type="AlphaFoldDB" id="A0A8A2VLG7"/>
<dbReference type="GO" id="GO:0015074">
    <property type="term" value="P:DNA integration"/>
    <property type="evidence" value="ECO:0007669"/>
    <property type="project" value="UniProtKB-KW"/>
</dbReference>
<evidence type="ECO:0000256" key="3">
    <source>
        <dbReference type="ARBA" id="ARBA00023172"/>
    </source>
</evidence>
<dbReference type="PROSITE" id="PS51900">
    <property type="entry name" value="CB"/>
    <property type="match status" value="1"/>
</dbReference>
<dbReference type="EMBL" id="CP071462">
    <property type="protein sequence ID" value="QSX01163.1"/>
    <property type="molecule type" value="Genomic_DNA"/>
</dbReference>
<evidence type="ECO:0000256" key="4">
    <source>
        <dbReference type="PROSITE-ProRule" id="PRU01248"/>
    </source>
</evidence>
<evidence type="ECO:0000259" key="6">
    <source>
        <dbReference type="PROSITE" id="PS51900"/>
    </source>
</evidence>
<sequence>MNLEPIDPETAVELYVADRETECRRATIRSHRSRLSHFTRWCEKRGITNCNDLTGRLLHEYRIWRRNDGDLAPSSERCQMNTLRVFVRWLGTIDGCDPDLHLKVRSPKITPGEHARTEMLDSEHAEPMLAYLEKYEYATPQHVVLSLLWHTMLRVGAVVALDLRDYNREENFLAVVDRADTGTPIKNGKGGQRLVALSGQICTVLDDYIRDRRQEVTDDHGRKPLLTTSHGRMSRTTIRRYCYEYSRPCEIGLDCPHGMDPETCDYVPIDKASKCPSSVSPHPFRRGAITHYLANDVPETAVSQRANVSPDVLEQHYDQRTEKEKMEQRREFLGNI</sequence>
<dbReference type="InterPro" id="IPR050090">
    <property type="entry name" value="Tyrosine_recombinase_XerCD"/>
</dbReference>
<keyword evidence="2 4" id="KW-0238">DNA-binding</keyword>